<keyword evidence="2" id="KW-1185">Reference proteome</keyword>
<gene>
    <name evidence="1" type="ORF">HHL14_28920</name>
</gene>
<dbReference type="InterPro" id="IPR007553">
    <property type="entry name" value="2-thiour_desulf"/>
</dbReference>
<protein>
    <submittedName>
        <fullName evidence="1">DUF523 domain-containing protein</fullName>
    </submittedName>
</protein>
<dbReference type="AlphaFoldDB" id="A0A7Y0A1K6"/>
<comment type="caution">
    <text evidence="1">The sequence shown here is derived from an EMBL/GenBank/DDBJ whole genome shotgun (WGS) entry which is preliminary data.</text>
</comment>
<name>A0A7Y0A1K6_9BURK</name>
<proteinExistence type="predicted"/>
<dbReference type="Pfam" id="PF04463">
    <property type="entry name" value="2-thiour_desulf"/>
    <property type="match status" value="1"/>
</dbReference>
<dbReference type="PANTHER" id="PTHR30087">
    <property type="entry name" value="INNER MEMBRANE PROTEIN"/>
    <property type="match status" value="1"/>
</dbReference>
<dbReference type="RefSeq" id="WP_169501024.1">
    <property type="nucleotide sequence ID" value="NZ_JABBFZ010000026.1"/>
</dbReference>
<reference evidence="1 2" key="1">
    <citation type="submission" date="2020-04" db="EMBL/GenBank/DDBJ databases">
        <title>Paraburkholderia sp. G-4-1-8 isolated from soil.</title>
        <authorList>
            <person name="Dahal R.H."/>
        </authorList>
    </citation>
    <scope>NUCLEOTIDE SEQUENCE [LARGE SCALE GENOMIC DNA]</scope>
    <source>
        <strain evidence="1 2">G-4-1-8</strain>
    </source>
</reference>
<evidence type="ECO:0000313" key="1">
    <source>
        <dbReference type="EMBL" id="NML34836.1"/>
    </source>
</evidence>
<evidence type="ECO:0000313" key="2">
    <source>
        <dbReference type="Proteomes" id="UP000583127"/>
    </source>
</evidence>
<dbReference type="PANTHER" id="PTHR30087:SF1">
    <property type="entry name" value="HYPOTHETICAL CYTOSOLIC PROTEIN"/>
    <property type="match status" value="1"/>
</dbReference>
<sequence>MLKILFSACLAGQPVRYNGAAKTVGDAWLARWRDEGRLVIVCPEVAAGLPTPRPAAEIALRRSGADVLAHNAVITDNTGTDVSALFVAGAWHALRRAQAEGCRYALLADGSPSCGSSFIYDGSFSGVKHTAAGVTATLLTQHGIRVFAETQIGELAAAIAREEREEGGA</sequence>
<organism evidence="1 2">
    <name type="scientific">Paraburkholderia antibiotica</name>
    <dbReference type="NCBI Taxonomy" id="2728839"/>
    <lineage>
        <taxon>Bacteria</taxon>
        <taxon>Pseudomonadati</taxon>
        <taxon>Pseudomonadota</taxon>
        <taxon>Betaproteobacteria</taxon>
        <taxon>Burkholderiales</taxon>
        <taxon>Burkholderiaceae</taxon>
        <taxon>Paraburkholderia</taxon>
    </lineage>
</organism>
<dbReference type="EMBL" id="JABBFZ010000026">
    <property type="protein sequence ID" value="NML34836.1"/>
    <property type="molecule type" value="Genomic_DNA"/>
</dbReference>
<accession>A0A7Y0A1K6</accession>
<dbReference type="Proteomes" id="UP000583127">
    <property type="component" value="Unassembled WGS sequence"/>
</dbReference>